<feature type="region of interest" description="Disordered" evidence="1">
    <location>
        <begin position="382"/>
        <end position="489"/>
    </location>
</feature>
<feature type="compositionally biased region" description="Basic and acidic residues" evidence="1">
    <location>
        <begin position="533"/>
        <end position="545"/>
    </location>
</feature>
<gene>
    <name evidence="2" type="ORF">CVLEPA_LOCUS13568</name>
</gene>
<keyword evidence="3" id="KW-1185">Reference proteome</keyword>
<evidence type="ECO:0000256" key="1">
    <source>
        <dbReference type="SAM" id="MobiDB-lite"/>
    </source>
</evidence>
<feature type="compositionally biased region" description="Basic and acidic residues" evidence="1">
    <location>
        <begin position="63"/>
        <end position="98"/>
    </location>
</feature>
<accession>A0ABP0FXU5</accession>
<feature type="compositionally biased region" description="Low complexity" evidence="1">
    <location>
        <begin position="696"/>
        <end position="708"/>
    </location>
</feature>
<feature type="compositionally biased region" description="Basic and acidic residues" evidence="1">
    <location>
        <begin position="129"/>
        <end position="146"/>
    </location>
</feature>
<feature type="compositionally biased region" description="Basic and acidic residues" evidence="1">
    <location>
        <begin position="105"/>
        <end position="120"/>
    </location>
</feature>
<feature type="compositionally biased region" description="Basic and acidic residues" evidence="1">
    <location>
        <begin position="1"/>
        <end position="11"/>
    </location>
</feature>
<dbReference type="EMBL" id="CAWYQH010000096">
    <property type="protein sequence ID" value="CAK8682785.1"/>
    <property type="molecule type" value="Genomic_DNA"/>
</dbReference>
<reference evidence="2 3" key="1">
    <citation type="submission" date="2024-02" db="EMBL/GenBank/DDBJ databases">
        <authorList>
            <person name="Daric V."/>
            <person name="Darras S."/>
        </authorList>
    </citation>
    <scope>NUCLEOTIDE SEQUENCE [LARGE SCALE GENOMIC DNA]</scope>
</reference>
<feature type="compositionally biased region" description="Polar residues" evidence="1">
    <location>
        <begin position="661"/>
        <end position="673"/>
    </location>
</feature>
<feature type="region of interest" description="Disordered" evidence="1">
    <location>
        <begin position="533"/>
        <end position="715"/>
    </location>
</feature>
<dbReference type="Proteomes" id="UP001642483">
    <property type="component" value="Unassembled WGS sequence"/>
</dbReference>
<feature type="region of interest" description="Disordered" evidence="1">
    <location>
        <begin position="1"/>
        <end position="20"/>
    </location>
</feature>
<protein>
    <submittedName>
        <fullName evidence="2">Uncharacterized protein</fullName>
    </submittedName>
</protein>
<evidence type="ECO:0000313" key="2">
    <source>
        <dbReference type="EMBL" id="CAK8682785.1"/>
    </source>
</evidence>
<proteinExistence type="predicted"/>
<comment type="caution">
    <text evidence="2">The sequence shown here is derived from an EMBL/GenBank/DDBJ whole genome shotgun (WGS) entry which is preliminary data.</text>
</comment>
<feature type="compositionally biased region" description="Basic and acidic residues" evidence="1">
    <location>
        <begin position="647"/>
        <end position="659"/>
    </location>
</feature>
<name>A0ABP0FXU5_CLALP</name>
<organism evidence="2 3">
    <name type="scientific">Clavelina lepadiformis</name>
    <name type="common">Light-bulb sea squirt</name>
    <name type="synonym">Ascidia lepadiformis</name>
    <dbReference type="NCBI Taxonomy" id="159417"/>
    <lineage>
        <taxon>Eukaryota</taxon>
        <taxon>Metazoa</taxon>
        <taxon>Chordata</taxon>
        <taxon>Tunicata</taxon>
        <taxon>Ascidiacea</taxon>
        <taxon>Aplousobranchia</taxon>
        <taxon>Clavelinidae</taxon>
        <taxon>Clavelina</taxon>
    </lineage>
</organism>
<evidence type="ECO:0000313" key="3">
    <source>
        <dbReference type="Proteomes" id="UP001642483"/>
    </source>
</evidence>
<feature type="compositionally biased region" description="Basic and acidic residues" evidence="1">
    <location>
        <begin position="605"/>
        <end position="627"/>
    </location>
</feature>
<feature type="compositionally biased region" description="Basic and acidic residues" evidence="1">
    <location>
        <begin position="382"/>
        <end position="457"/>
    </location>
</feature>
<sequence>MTVQQRFEHHQSRSGFNPDYIDKNLSIVISQRDDRHYTSRNRRSRERSVRDDSSSQRLSRDRHRSDRSPRDRSPRERSVHDSFTRDLSPRLQFSDHRSSHQGNFSRDRSPQIEYKTSYDRHHQHPLRMSGRDYSSHRSSLDREQLSDKLPKTNHSFRQEIHDHAYHDGFRERSLSRNERSSRFRDYGVMRDISSQGYDPAEKKRLDTMRVIPSNTKIPIDIQYRERLLQVYEGSTVDYEVILNMSSEACKKLCMIVEERNKTEESLLRLSSVVGSRQLTSSEELVKLRLERASRDLEIDCVEILSMERIRLGITERQERFEDRKYQRSERYDDSSNKMERFVDFRVKSQRYDNGHNFLEKHDGTSIRSERFTDLRIKLENHDNQTLPEKYDNRNRSDRYDYNRNSSEKYDGARKRGEKYDDSSRSERHDDTRSKRGRDQTSKEEKHPSSSTRSEENYVRQVQKRKVSNDRQDEEKEETDGKLSISIKEEKEIREKLEKKIFNALKKGGSLGPIAKAFASNPALQAALKVWELKKGEKQPKGVEKKHSSKSGSSSKQQFKHAEDDTSKTPTGNGLLGTAPRHNPGTVPVHARQKSAGDAMNSKPYHHYEQHDVKEDETLKKEMKRVYKDDDDDQSSQYTKRRKRHLSRSPEKSEMLDHARFQRSTEMNSVISEISHSKPRKSYRESSSRSKTLNGESLRSSLSPSALSRKTAENFF</sequence>
<feature type="region of interest" description="Disordered" evidence="1">
    <location>
        <begin position="32"/>
        <end position="146"/>
    </location>
</feature>